<dbReference type="AlphaFoldDB" id="A0A815LZ67"/>
<evidence type="ECO:0000313" key="4">
    <source>
        <dbReference type="Proteomes" id="UP000663870"/>
    </source>
</evidence>
<accession>A0A815LZ67</accession>
<sequence>MRDADTCTRFLSEADDAVSLAFKKSEIPRLPLISIAYRTGNILSINGENTTEQHVMNALRQMVQKWKQQGIYIDISDFTLYPKLDAFPARSVMFLELVDENSQRDNKVINQQQKNITK</sequence>
<organism evidence="1 3">
    <name type="scientific">Rotaria sordida</name>
    <dbReference type="NCBI Taxonomy" id="392033"/>
    <lineage>
        <taxon>Eukaryota</taxon>
        <taxon>Metazoa</taxon>
        <taxon>Spiralia</taxon>
        <taxon>Gnathifera</taxon>
        <taxon>Rotifera</taxon>
        <taxon>Eurotatoria</taxon>
        <taxon>Bdelloidea</taxon>
        <taxon>Philodinida</taxon>
        <taxon>Philodinidae</taxon>
        <taxon>Rotaria</taxon>
    </lineage>
</organism>
<name>A0A815LZ67_9BILA</name>
<evidence type="ECO:0000313" key="3">
    <source>
        <dbReference type="Proteomes" id="UP000663854"/>
    </source>
</evidence>
<evidence type="ECO:0000313" key="1">
    <source>
        <dbReference type="EMBL" id="CAF1414493.1"/>
    </source>
</evidence>
<proteinExistence type="predicted"/>
<reference evidence="1" key="1">
    <citation type="submission" date="2021-02" db="EMBL/GenBank/DDBJ databases">
        <authorList>
            <person name="Nowell W R."/>
        </authorList>
    </citation>
    <scope>NUCLEOTIDE SEQUENCE</scope>
</reference>
<protein>
    <submittedName>
        <fullName evidence="1">Uncharacterized protein</fullName>
    </submittedName>
</protein>
<gene>
    <name evidence="2" type="ORF">JXQ802_LOCUS51478</name>
    <name evidence="1" type="ORF">PYM288_LOCUS35232</name>
</gene>
<dbReference type="Proteomes" id="UP000663870">
    <property type="component" value="Unassembled WGS sequence"/>
</dbReference>
<dbReference type="EMBL" id="CAJNOH010005911">
    <property type="protein sequence ID" value="CAF1414493.1"/>
    <property type="molecule type" value="Genomic_DNA"/>
</dbReference>
<dbReference type="Proteomes" id="UP000663854">
    <property type="component" value="Unassembled WGS sequence"/>
</dbReference>
<keyword evidence="4" id="KW-1185">Reference proteome</keyword>
<dbReference type="EMBL" id="CAJNOL010007445">
    <property type="protein sequence ID" value="CAF1628457.1"/>
    <property type="molecule type" value="Genomic_DNA"/>
</dbReference>
<comment type="caution">
    <text evidence="1">The sequence shown here is derived from an EMBL/GenBank/DDBJ whole genome shotgun (WGS) entry which is preliminary data.</text>
</comment>
<evidence type="ECO:0000313" key="2">
    <source>
        <dbReference type="EMBL" id="CAF1628457.1"/>
    </source>
</evidence>